<gene>
    <name evidence="1" type="ORF">HW532_10595</name>
</gene>
<sequence length="338" mass="34397">MTGQTIGLTSYATALPRLRIGADAYRGAWGQCAARGLRRKAFCAYDEDAVTLAVAAARHALARIGTTPSFDALFLGATSLPYEEKPSAATVLTALTPRRDIRTVEISGSPQAGLQALVAAWEFCAANPGRHALAIAADAPSAPADAPYEHGLGAGAAAFLVGPDATVARFGATASVARETFGARHRRRGEATLADLELRTDDVAPVLADLTAGAPDLIGHDRLALGCDAGAARKAMRAFAAAEGTTCLPWPEIGDAGAALAPLALAGALDDAKAGETVLAVAIGAGASALRLATGDGLARLAGTAPTLAELSDGGEEVDYIAYLRHRRMLSSRFGGTA</sequence>
<dbReference type="Gene3D" id="3.40.47.10">
    <property type="match status" value="1"/>
</dbReference>
<evidence type="ECO:0008006" key="3">
    <source>
        <dbReference type="Google" id="ProtNLM"/>
    </source>
</evidence>
<reference evidence="1 2" key="1">
    <citation type="submission" date="2020-06" db="EMBL/GenBank/DDBJ databases">
        <title>Genome sequence of 2 isolates from Red Sea Mangroves.</title>
        <authorList>
            <person name="Sefrji F."/>
            <person name="Michoud G."/>
            <person name="Merlino G."/>
            <person name="Daffonchio D."/>
        </authorList>
    </citation>
    <scope>NUCLEOTIDE SEQUENCE [LARGE SCALE GENOMIC DNA]</scope>
    <source>
        <strain evidence="1 2">R1DC25</strain>
    </source>
</reference>
<name>A0A7S8C4A0_9HYPH</name>
<dbReference type="RefSeq" id="WP_213164338.1">
    <property type="nucleotide sequence ID" value="NZ_CP058214.1"/>
</dbReference>
<dbReference type="GO" id="GO:0016746">
    <property type="term" value="F:acyltransferase activity"/>
    <property type="evidence" value="ECO:0007669"/>
    <property type="project" value="InterPro"/>
</dbReference>
<protein>
    <recommendedName>
        <fullName evidence="3">3-hydroxy-3-methylglutaryl CoA synthase</fullName>
    </recommendedName>
</protein>
<dbReference type="EMBL" id="CP058214">
    <property type="protein sequence ID" value="QPC43097.1"/>
    <property type="molecule type" value="Genomic_DNA"/>
</dbReference>
<dbReference type="SUPFAM" id="SSF53901">
    <property type="entry name" value="Thiolase-like"/>
    <property type="match status" value="2"/>
</dbReference>
<proteinExistence type="predicted"/>
<organism evidence="1 2">
    <name type="scientific">Kaustia mangrovi</name>
    <dbReference type="NCBI Taxonomy" id="2593653"/>
    <lineage>
        <taxon>Bacteria</taxon>
        <taxon>Pseudomonadati</taxon>
        <taxon>Pseudomonadota</taxon>
        <taxon>Alphaproteobacteria</taxon>
        <taxon>Hyphomicrobiales</taxon>
        <taxon>Parvibaculaceae</taxon>
        <taxon>Kaustia</taxon>
    </lineage>
</organism>
<dbReference type="Proteomes" id="UP000593594">
    <property type="component" value="Chromosome"/>
</dbReference>
<evidence type="ECO:0000313" key="2">
    <source>
        <dbReference type="Proteomes" id="UP000593594"/>
    </source>
</evidence>
<evidence type="ECO:0000313" key="1">
    <source>
        <dbReference type="EMBL" id="QPC43097.1"/>
    </source>
</evidence>
<accession>A0A7S8C4A0</accession>
<dbReference type="AlphaFoldDB" id="A0A7S8C4A0"/>
<keyword evidence="2" id="KW-1185">Reference proteome</keyword>
<dbReference type="InterPro" id="IPR016039">
    <property type="entry name" value="Thiolase-like"/>
</dbReference>
<dbReference type="KEGG" id="kmn:HW532_10595"/>